<feature type="DNA-binding region" description="Integrase-type" evidence="10">
    <location>
        <begin position="245"/>
        <end position="294"/>
    </location>
</feature>
<keyword evidence="5" id="KW-0255">Endonuclease</keyword>
<dbReference type="GO" id="GO:0046872">
    <property type="term" value="F:metal ion binding"/>
    <property type="evidence" value="ECO:0007669"/>
    <property type="project" value="UniProtKB-KW"/>
</dbReference>
<dbReference type="GO" id="GO:0016787">
    <property type="term" value="F:hydrolase activity"/>
    <property type="evidence" value="ECO:0007669"/>
    <property type="project" value="UniProtKB-KW"/>
</dbReference>
<keyword evidence="3" id="KW-0540">Nuclease</keyword>
<dbReference type="GO" id="GO:0003964">
    <property type="term" value="F:RNA-directed DNA polymerase activity"/>
    <property type="evidence" value="ECO:0007669"/>
    <property type="project" value="UniProtKB-KW"/>
</dbReference>
<evidence type="ECO:0000256" key="1">
    <source>
        <dbReference type="ARBA" id="ARBA00022679"/>
    </source>
</evidence>
<dbReference type="InterPro" id="IPR001037">
    <property type="entry name" value="Integrase_C_retrovir"/>
</dbReference>
<evidence type="ECO:0000313" key="13">
    <source>
        <dbReference type="EMBL" id="CAH7285033.1"/>
    </source>
</evidence>
<dbReference type="PANTHER" id="PTHR41694:SF3">
    <property type="entry name" value="RNA-DIRECTED DNA POLYMERASE-RELATED"/>
    <property type="match status" value="1"/>
</dbReference>
<evidence type="ECO:0000256" key="6">
    <source>
        <dbReference type="ARBA" id="ARBA00022801"/>
    </source>
</evidence>
<feature type="region of interest" description="Disordered" evidence="11">
    <location>
        <begin position="298"/>
        <end position="343"/>
    </location>
</feature>
<dbReference type="Gene3D" id="3.30.420.10">
    <property type="entry name" value="Ribonuclease H-like superfamily/Ribonuclease H"/>
    <property type="match status" value="1"/>
</dbReference>
<accession>A0AAV0A580</accession>
<evidence type="ECO:0000313" key="14">
    <source>
        <dbReference type="Proteomes" id="UP001152836"/>
    </source>
</evidence>
<feature type="domain" description="Integrase-type" evidence="12">
    <location>
        <begin position="245"/>
        <end position="294"/>
    </location>
</feature>
<dbReference type="PROSITE" id="PS51027">
    <property type="entry name" value="INTEGRASE_DBD"/>
    <property type="match status" value="1"/>
</dbReference>
<dbReference type="InterPro" id="IPR012337">
    <property type="entry name" value="RNaseH-like_sf"/>
</dbReference>
<name>A0AAV0A580_PHORO</name>
<evidence type="ECO:0000256" key="10">
    <source>
        <dbReference type="PROSITE-ProRule" id="PRU00506"/>
    </source>
</evidence>
<feature type="compositionally biased region" description="Polar residues" evidence="11">
    <location>
        <begin position="334"/>
        <end position="343"/>
    </location>
</feature>
<keyword evidence="6" id="KW-0378">Hydrolase</keyword>
<dbReference type="InterPro" id="IPR036397">
    <property type="entry name" value="RNaseH_sf"/>
</dbReference>
<feature type="compositionally biased region" description="Basic and acidic residues" evidence="11">
    <location>
        <begin position="298"/>
        <end position="307"/>
    </location>
</feature>
<gene>
    <name evidence="13" type="primary">Ac1576</name>
    <name evidence="13" type="ORF">PHOROB_LOCUS15709</name>
</gene>
<evidence type="ECO:0000256" key="9">
    <source>
        <dbReference type="ARBA" id="ARBA00023125"/>
    </source>
</evidence>
<keyword evidence="2" id="KW-0548">Nucleotidyltransferase</keyword>
<dbReference type="InterPro" id="IPR036862">
    <property type="entry name" value="Integrase_C_dom_sf_retrovir"/>
</dbReference>
<dbReference type="GO" id="GO:0004519">
    <property type="term" value="F:endonuclease activity"/>
    <property type="evidence" value="ECO:0007669"/>
    <property type="project" value="UniProtKB-KW"/>
</dbReference>
<dbReference type="PANTHER" id="PTHR41694">
    <property type="entry name" value="ENDOGENOUS RETROVIRUS GROUP K MEMBER POL PROTEIN"/>
    <property type="match status" value="1"/>
</dbReference>
<protein>
    <submittedName>
        <fullName evidence="13">Ac1576 protein</fullName>
    </submittedName>
</protein>
<dbReference type="SUPFAM" id="SSF53098">
    <property type="entry name" value="Ribonuclease H-like"/>
    <property type="match status" value="1"/>
</dbReference>
<keyword evidence="14" id="KW-1185">Reference proteome</keyword>
<keyword evidence="8" id="KW-0695">RNA-directed DNA polymerase</keyword>
<dbReference type="Proteomes" id="UP001152836">
    <property type="component" value="Unassembled WGS sequence"/>
</dbReference>
<dbReference type="GO" id="GO:0015074">
    <property type="term" value="P:DNA integration"/>
    <property type="evidence" value="ECO:0007669"/>
    <property type="project" value="UniProtKB-KW"/>
</dbReference>
<evidence type="ECO:0000256" key="2">
    <source>
        <dbReference type="ARBA" id="ARBA00022695"/>
    </source>
</evidence>
<reference evidence="13" key="1">
    <citation type="submission" date="2022-06" db="EMBL/GenBank/DDBJ databases">
        <authorList>
            <person name="Andreotti S."/>
            <person name="Wyler E."/>
        </authorList>
    </citation>
    <scope>NUCLEOTIDE SEQUENCE</scope>
</reference>
<keyword evidence="7" id="KW-0229">DNA integration</keyword>
<evidence type="ECO:0000256" key="11">
    <source>
        <dbReference type="SAM" id="MobiDB-lite"/>
    </source>
</evidence>
<keyword evidence="9" id="KW-0238">DNA-binding</keyword>
<dbReference type="GO" id="GO:0035613">
    <property type="term" value="F:RNA stem-loop binding"/>
    <property type="evidence" value="ECO:0007669"/>
    <property type="project" value="TreeGrafter"/>
</dbReference>
<evidence type="ECO:0000256" key="5">
    <source>
        <dbReference type="ARBA" id="ARBA00022759"/>
    </source>
</evidence>
<organism evidence="13 14">
    <name type="scientific">Phodopus roborovskii</name>
    <name type="common">Roborovski's desert hamster</name>
    <name type="synonym">Cricetulus roborovskii</name>
    <dbReference type="NCBI Taxonomy" id="109678"/>
    <lineage>
        <taxon>Eukaryota</taxon>
        <taxon>Metazoa</taxon>
        <taxon>Chordata</taxon>
        <taxon>Craniata</taxon>
        <taxon>Vertebrata</taxon>
        <taxon>Euteleostomi</taxon>
        <taxon>Mammalia</taxon>
        <taxon>Eutheria</taxon>
        <taxon>Euarchontoglires</taxon>
        <taxon>Glires</taxon>
        <taxon>Rodentia</taxon>
        <taxon>Myomorpha</taxon>
        <taxon>Muroidea</taxon>
        <taxon>Cricetidae</taxon>
        <taxon>Cricetinae</taxon>
        <taxon>Phodopus</taxon>
    </lineage>
</organism>
<evidence type="ECO:0000259" key="12">
    <source>
        <dbReference type="PROSITE" id="PS51027"/>
    </source>
</evidence>
<dbReference type="AlphaFoldDB" id="A0AAV0A580"/>
<proteinExistence type="predicted"/>
<keyword evidence="4" id="KW-0479">Metal-binding</keyword>
<keyword evidence="1" id="KW-0808">Transferase</keyword>
<comment type="caution">
    <text evidence="13">The sequence shown here is derived from an EMBL/GenBank/DDBJ whole genome shotgun (WGS) entry which is preliminary data.</text>
</comment>
<evidence type="ECO:0000256" key="3">
    <source>
        <dbReference type="ARBA" id="ARBA00022722"/>
    </source>
</evidence>
<evidence type="ECO:0000256" key="8">
    <source>
        <dbReference type="ARBA" id="ARBA00022918"/>
    </source>
</evidence>
<sequence length="343" mass="38740">MLRSLIHLDLSFVHGDRHGSICTPFVEDAVLAPLYNFSCFVENQSIPSCGTYRHHSPPSMMIRNTQERDRRSWKDIVKELYPFVHPTNDSIWKHLLLLNGEGSEAGFLPRLSRGVIWPDARATSQGVTRCVVLLPGYSLCSWCKLMLCLSRSIKAIIAEGSYLSRDNWCRNPGTRPIHRQGIIERAHRTLKSYLLKQKGGIMMGLPPMPRVAIAMALFTMNFLNMDEHGRSAAERHCSDPCRPKELVKWKDVLTNEWKGPDPILIRSRAAVCVFPQNEENPFWVPERLTRMVLEQKDVETRGQEKGEPTAPPDVTDDTQHPSCPRGASLGNHVNVPTSNAGDI</sequence>
<dbReference type="GO" id="GO:0003677">
    <property type="term" value="F:DNA binding"/>
    <property type="evidence" value="ECO:0007669"/>
    <property type="project" value="UniProtKB-KW"/>
</dbReference>
<evidence type="ECO:0000256" key="4">
    <source>
        <dbReference type="ARBA" id="ARBA00022723"/>
    </source>
</evidence>
<dbReference type="Gene3D" id="2.30.30.10">
    <property type="entry name" value="Integrase, C-terminal domain superfamily, retroviral"/>
    <property type="match status" value="1"/>
</dbReference>
<evidence type="ECO:0000256" key="7">
    <source>
        <dbReference type="ARBA" id="ARBA00022908"/>
    </source>
</evidence>
<dbReference type="Pfam" id="PF00552">
    <property type="entry name" value="IN_DBD_C"/>
    <property type="match status" value="1"/>
</dbReference>
<dbReference type="SUPFAM" id="SSF50122">
    <property type="entry name" value="DNA-binding domain of retroviral integrase"/>
    <property type="match status" value="1"/>
</dbReference>
<dbReference type="EMBL" id="CALSGD010001583">
    <property type="protein sequence ID" value="CAH7285033.1"/>
    <property type="molecule type" value="Genomic_DNA"/>
</dbReference>